<proteinExistence type="predicted"/>
<dbReference type="EMBL" id="CP059893">
    <property type="protein sequence ID" value="QNJ90015.1"/>
    <property type="molecule type" value="Genomic_DNA"/>
</dbReference>
<name>A0A7G8P6P9_9MYCO</name>
<feature type="compositionally biased region" description="Basic and acidic residues" evidence="1">
    <location>
        <begin position="11"/>
        <end position="21"/>
    </location>
</feature>
<dbReference type="AlphaFoldDB" id="A0A7G8P6P9"/>
<organism evidence="2 3">
    <name type="scientific">Mycolicibacterium fluoranthenivorans</name>
    <dbReference type="NCBI Taxonomy" id="258505"/>
    <lineage>
        <taxon>Bacteria</taxon>
        <taxon>Bacillati</taxon>
        <taxon>Actinomycetota</taxon>
        <taxon>Actinomycetes</taxon>
        <taxon>Mycobacteriales</taxon>
        <taxon>Mycobacteriaceae</taxon>
        <taxon>Mycolicibacterium</taxon>
    </lineage>
</organism>
<evidence type="ECO:0000313" key="2">
    <source>
        <dbReference type="EMBL" id="QNJ90015.1"/>
    </source>
</evidence>
<evidence type="ECO:0000256" key="1">
    <source>
        <dbReference type="SAM" id="MobiDB-lite"/>
    </source>
</evidence>
<gene>
    <name evidence="2" type="ORF">HZU40_00735</name>
</gene>
<evidence type="ECO:0000313" key="3">
    <source>
        <dbReference type="Proteomes" id="UP000515498"/>
    </source>
</evidence>
<dbReference type="RefSeq" id="WP_187095166.1">
    <property type="nucleotide sequence ID" value="NZ_CP059893.1"/>
</dbReference>
<feature type="region of interest" description="Disordered" evidence="1">
    <location>
        <begin position="1"/>
        <end position="27"/>
    </location>
</feature>
<geneLocation type="plasmid" evidence="2 3">
    <name>unnamed2</name>
</geneLocation>
<accession>A0A7G8P6P9</accession>
<protein>
    <submittedName>
        <fullName evidence="2">Uncharacterized protein</fullName>
    </submittedName>
</protein>
<keyword evidence="2" id="KW-0614">Plasmid</keyword>
<dbReference type="Proteomes" id="UP000515498">
    <property type="component" value="Plasmid unnamed2"/>
</dbReference>
<sequence length="140" mass="15861">MTSSEWLVHPNRSELGPDKPGRNGHYRPIRDARARLPVETCEARIALPRNMSRLADRDGSVTFAGASWLFVVGAARTFARTHTEVDVPPPFGFKDRGQWWWWDNTISEESILDGDDAAGYVQEYLERLFPGMPITLSDTQ</sequence>
<dbReference type="KEGG" id="mflu:HZU40_00735"/>
<reference evidence="2 3" key="1">
    <citation type="submission" date="2020-07" db="EMBL/GenBank/DDBJ databases">
        <title>Draft genome sequence of four isobutane-metabolizing strains capable of cometabolically degrading diverse ether contaminants.</title>
        <authorList>
            <person name="Chen W."/>
            <person name="Faulkner N."/>
            <person name="Smith C."/>
            <person name="Hyman M."/>
        </authorList>
    </citation>
    <scope>NUCLEOTIDE SEQUENCE [LARGE SCALE GENOMIC DNA]</scope>
    <source>
        <strain evidence="2 3">2A</strain>
        <plasmid evidence="2 3">unnamed2</plasmid>
    </source>
</reference>